<name>A0AAI9CXQ0_9VIBR</name>
<dbReference type="Proteomes" id="UP001253463">
    <property type="component" value="Unassembled WGS sequence"/>
</dbReference>
<proteinExistence type="predicted"/>
<evidence type="ECO:0000313" key="2">
    <source>
        <dbReference type="Proteomes" id="UP001253463"/>
    </source>
</evidence>
<organism evidence="1 2">
    <name type="scientific">Vibrio navarrensis</name>
    <dbReference type="NCBI Taxonomy" id="29495"/>
    <lineage>
        <taxon>Bacteria</taxon>
        <taxon>Pseudomonadati</taxon>
        <taxon>Pseudomonadota</taxon>
        <taxon>Gammaproteobacteria</taxon>
        <taxon>Vibrionales</taxon>
        <taxon>Vibrionaceae</taxon>
        <taxon>Vibrio</taxon>
    </lineage>
</organism>
<dbReference type="EMBL" id="ABNSCA010000024">
    <property type="protein sequence ID" value="ELN6934488.1"/>
    <property type="molecule type" value="Genomic_DNA"/>
</dbReference>
<reference evidence="1" key="1">
    <citation type="submission" date="2023-10" db="EMBL/GenBank/DDBJ databases">
        <authorList>
            <consortium name="PulseNet: The National Subtyping Network for Foodborne Disease Surveillance"/>
        </authorList>
    </citation>
    <scope>NUCLEOTIDE SEQUENCE</scope>
    <source>
        <strain evidence="1">PNUSAV004886</strain>
    </source>
</reference>
<protein>
    <submittedName>
        <fullName evidence="1">Uncharacterized protein</fullName>
    </submittedName>
</protein>
<comment type="caution">
    <text evidence="1">The sequence shown here is derived from an EMBL/GenBank/DDBJ whole genome shotgun (WGS) entry which is preliminary data.</text>
</comment>
<accession>A0AAI9CXQ0</accession>
<evidence type="ECO:0000313" key="1">
    <source>
        <dbReference type="EMBL" id="ELN6934488.1"/>
    </source>
</evidence>
<sequence length="330" mass="37388">MMIQEQRGNEVQRRFIRLDEIEQKTTMTKGDVFAAIEQGQLPLCAGIEADNLGALTSKDGQKVLCAAFGYFGVVRLLSDVSKRLIFTQSNQTTNTVIVLEPDKVKGWRAIADAFPNIEESQYQYSKNAPSNPPEMVFAACAGLKTQATLQNNLGKLAKVFSYALSEEQRTEIKSQYPEVPSERLLVSGITIEPHALRVDLEDVQRVFGREVIRGESQRLPNHSVKQHQARLPLLHPIEQIIYRVLMDQPNAKSNQIWNLLRQECNSDEEPIYDIDSIIDSITTTTLTWARKDEGEASMSYYSFRKNRVNSVKRYIQAECGQIEACEDLTE</sequence>
<gene>
    <name evidence="1" type="ORF">RZY48_003982</name>
</gene>
<dbReference type="AlphaFoldDB" id="A0AAI9CXQ0"/>